<dbReference type="OMA" id="RIQNHES"/>
<dbReference type="AlphaFoldDB" id="A0A3G3IGI7"/>
<reference evidence="1 2" key="1">
    <citation type="submission" date="2016-10" db="EMBL/GenBank/DDBJ databases">
        <title>Complete genome of the TMA-utilizing, human hosted archaeon Methanomethylophilus alvus Gen. nov, sp. nov., strain Mx-05, derived from a pure culture.</title>
        <authorList>
            <person name="Brugere J.-F."/>
            <person name="Ben Hania W."/>
            <person name="Chaudhary P.P."/>
            <person name="Gaci N."/>
            <person name="Borrel G."/>
            <person name="Cao Van Tuat L."/>
            <person name="Fardeau M.-L."/>
            <person name="Harris H.M.B."/>
            <person name="O'Toole P.W."/>
            <person name="Ollivier B."/>
        </authorList>
    </citation>
    <scope>NUCLEOTIDE SEQUENCE [LARGE SCALE GENOMIC DNA]</scope>
    <source>
        <strain evidence="1 2">Mx-05</strain>
    </source>
</reference>
<dbReference type="PANTHER" id="PTHR34614:SF2">
    <property type="entry name" value="TRANSPOSASE IS4-LIKE DOMAIN-CONTAINING PROTEIN"/>
    <property type="match status" value="1"/>
</dbReference>
<accession>A0A3G3IGI7</accession>
<evidence type="ECO:0000313" key="1">
    <source>
        <dbReference type="EMBL" id="AYQ54849.1"/>
    </source>
</evidence>
<name>A0A3G3IGI7_9ARCH</name>
<sequence length="523" mass="58660">MSYKVVQKQSNGRYYLYEVTGVWDPVKKNSKQTRTYLGVCDAEGNLLKEPARNRTVSCSPVYGPYQLFVQLAERSGLTSALDDVYGVRDGRRLLAMAILGIVDPVTVNQMENVIDDTYLRELLGVDWGFEQSSVCRFLQTVGHASEQRELLFNELAPKSGCVIFDIVCLGTDSEDLEYAEVGRKTHLTGSRQFDLGMVHSMEDNLPFCYRTYPGSVADVSTLDNIVSDLRTMDCSPVELEMDRGFFSIGNVQMMLERGMGFTVPIPARVGISKLLLSESVREIDSPLNTDYLARSVVRGYETFVRLEDDELVKASEGDAGAIRALVFQDDSERTKEIATLYSRIGELENRLSGTGYDRFARKKLTRTEQQTADLLEFAADCDGKTVVTRKRNAISAKENACGRFAVITTSDKHWLDLLMQYRLRNGVEYDFSQLQSDLFVGITGKSDQDSAEGGLLVNFLSLRLRLTLINLLKEKGLAGDYWVPDVLNTLKKLKISCIGGKWRLNEVTKAQRELFEALGVNIQ</sequence>
<dbReference type="EMBL" id="CP017686">
    <property type="protein sequence ID" value="AYQ54849.1"/>
    <property type="molecule type" value="Genomic_DNA"/>
</dbReference>
<proteinExistence type="predicted"/>
<dbReference type="PANTHER" id="PTHR34614">
    <property type="match status" value="1"/>
</dbReference>
<evidence type="ECO:0008006" key="3">
    <source>
        <dbReference type="Google" id="ProtNLM"/>
    </source>
</evidence>
<organism evidence="1 2">
    <name type="scientific">Methanomethylophilus alvi</name>
    <dbReference type="NCBI Taxonomy" id="1291540"/>
    <lineage>
        <taxon>Archaea</taxon>
        <taxon>Methanobacteriati</taxon>
        <taxon>Thermoplasmatota</taxon>
        <taxon>Thermoplasmata</taxon>
        <taxon>Methanomassiliicoccales</taxon>
        <taxon>Methanomethylophilaceae</taxon>
        <taxon>Methanomethylophilus</taxon>
    </lineage>
</organism>
<dbReference type="Proteomes" id="UP000273278">
    <property type="component" value="Chromosome"/>
</dbReference>
<evidence type="ECO:0000313" key="2">
    <source>
        <dbReference type="Proteomes" id="UP000273278"/>
    </source>
</evidence>
<protein>
    <recommendedName>
        <fullName evidence="3">Transposase IS4-like domain-containing protein</fullName>
    </recommendedName>
</protein>
<dbReference type="GeneID" id="41321479"/>
<gene>
    <name evidence="1" type="ORF">BKD89_03385</name>
</gene>
<dbReference type="RefSeq" id="WP_015504577.1">
    <property type="nucleotide sequence ID" value="NZ_CP017686.1"/>
</dbReference>